<evidence type="ECO:0000256" key="12">
    <source>
        <dbReference type="ARBA" id="ARBA00048798"/>
    </source>
</evidence>
<comment type="catalytic activity">
    <reaction evidence="12">
        <text>L-isoleucine + 2-oxoglutarate = (S)-3-methyl-2-oxopentanoate + L-glutamate</text>
        <dbReference type="Rhea" id="RHEA:24801"/>
        <dbReference type="ChEBI" id="CHEBI:16810"/>
        <dbReference type="ChEBI" id="CHEBI:29985"/>
        <dbReference type="ChEBI" id="CHEBI:35146"/>
        <dbReference type="ChEBI" id="CHEBI:58045"/>
        <dbReference type="EC" id="2.6.1.42"/>
    </reaction>
</comment>
<dbReference type="NCBIfam" id="NF009896">
    <property type="entry name" value="PRK13356.1"/>
    <property type="match status" value="1"/>
</dbReference>
<evidence type="ECO:0000313" key="17">
    <source>
        <dbReference type="Proteomes" id="UP000305888"/>
    </source>
</evidence>
<dbReference type="InterPro" id="IPR043132">
    <property type="entry name" value="BCAT-like_C"/>
</dbReference>
<proteinExistence type="inferred from homology"/>
<keyword evidence="10" id="KW-0100">Branched-chain amino acid biosynthesis</keyword>
<keyword evidence="16" id="KW-0808">Transferase</keyword>
<evidence type="ECO:0000256" key="11">
    <source>
        <dbReference type="ARBA" id="ARBA00048212"/>
    </source>
</evidence>
<dbReference type="GO" id="GO:0052655">
    <property type="term" value="F:L-valine-2-oxoglutarate transaminase activity"/>
    <property type="evidence" value="ECO:0007669"/>
    <property type="project" value="RHEA"/>
</dbReference>
<dbReference type="AlphaFoldDB" id="A0A5B8FYM7"/>
<name>A0A5B8FYM7_9RHOB</name>
<dbReference type="GO" id="GO:0052654">
    <property type="term" value="F:L-leucine-2-oxoglutarate transaminase activity"/>
    <property type="evidence" value="ECO:0007669"/>
    <property type="project" value="RHEA"/>
</dbReference>
<keyword evidence="16" id="KW-0032">Aminotransferase</keyword>
<comment type="catalytic activity">
    <reaction evidence="11">
        <text>L-valine + 2-oxoglutarate = 3-methyl-2-oxobutanoate + L-glutamate</text>
        <dbReference type="Rhea" id="RHEA:24813"/>
        <dbReference type="ChEBI" id="CHEBI:11851"/>
        <dbReference type="ChEBI" id="CHEBI:16810"/>
        <dbReference type="ChEBI" id="CHEBI:29985"/>
        <dbReference type="ChEBI" id="CHEBI:57762"/>
        <dbReference type="EC" id="2.6.1.42"/>
    </reaction>
</comment>
<dbReference type="OrthoDB" id="21319at2"/>
<comment type="similarity">
    <text evidence="6 14">Belongs to the class-IV pyridoxal-phosphate-dependent aminotransferase family.</text>
</comment>
<dbReference type="Pfam" id="PF01063">
    <property type="entry name" value="Aminotran_4"/>
    <property type="match status" value="1"/>
</dbReference>
<evidence type="ECO:0000256" key="7">
    <source>
        <dbReference type="ARBA" id="ARBA00013053"/>
    </source>
</evidence>
<evidence type="ECO:0000256" key="5">
    <source>
        <dbReference type="ARBA" id="ARBA00005072"/>
    </source>
</evidence>
<sequence>MAFGTRIRTYFEGKWHEGNLPIMGAADHGTWQGTLIFDGARAFEGVTPDLGLHCERALRSASVMGLEAPLSAPQIEAIALEGLAAYAPDTPVYIRPMMWSRGALSGMIAPDPATTAFALCLEDLPMADPEADLSLTVSPFLRPHPLAAMTEAKAGGLYANNGRILREAQMRGFHNALSMDFEGNVAETASTNVFAVKDGVVFTPVPNGTFLNGITRQRIIALLRADGVEVHEATMTVAEFETADEIFLTGNANKLLPVTRFEERALGHGPVARRARALYWDYAHATRRAAE</sequence>
<evidence type="ECO:0000313" key="16">
    <source>
        <dbReference type="EMBL" id="QDL91769.1"/>
    </source>
</evidence>
<dbReference type="InterPro" id="IPR043131">
    <property type="entry name" value="BCAT-like_N"/>
</dbReference>
<organism evidence="16 17">
    <name type="scientific">Paroceanicella profunda</name>
    <dbReference type="NCBI Taxonomy" id="2579971"/>
    <lineage>
        <taxon>Bacteria</taxon>
        <taxon>Pseudomonadati</taxon>
        <taxon>Pseudomonadota</taxon>
        <taxon>Alphaproteobacteria</taxon>
        <taxon>Rhodobacterales</taxon>
        <taxon>Paracoccaceae</taxon>
        <taxon>Paroceanicella</taxon>
    </lineage>
</organism>
<keyword evidence="10" id="KW-0028">Amino-acid biosynthesis</keyword>
<evidence type="ECO:0000256" key="13">
    <source>
        <dbReference type="ARBA" id="ARBA00049229"/>
    </source>
</evidence>
<keyword evidence="17" id="KW-1185">Reference proteome</keyword>
<gene>
    <name evidence="16" type="ORF">FDP22_08240</name>
</gene>
<evidence type="ECO:0000256" key="4">
    <source>
        <dbReference type="ARBA" id="ARBA00004931"/>
    </source>
</evidence>
<evidence type="ECO:0000256" key="15">
    <source>
        <dbReference type="RuleBase" id="RU004516"/>
    </source>
</evidence>
<evidence type="ECO:0000256" key="14">
    <source>
        <dbReference type="RuleBase" id="RU004106"/>
    </source>
</evidence>
<dbReference type="EMBL" id="CP040818">
    <property type="protein sequence ID" value="QDL91769.1"/>
    <property type="molecule type" value="Genomic_DNA"/>
</dbReference>
<evidence type="ECO:0000256" key="6">
    <source>
        <dbReference type="ARBA" id="ARBA00009320"/>
    </source>
</evidence>
<comment type="cofactor">
    <cofactor evidence="1 15">
        <name>pyridoxal 5'-phosphate</name>
        <dbReference type="ChEBI" id="CHEBI:597326"/>
    </cofactor>
</comment>
<evidence type="ECO:0000256" key="8">
    <source>
        <dbReference type="ARBA" id="ARBA00014472"/>
    </source>
</evidence>
<dbReference type="GO" id="GO:0009082">
    <property type="term" value="P:branched-chain amino acid biosynthetic process"/>
    <property type="evidence" value="ECO:0007669"/>
    <property type="project" value="UniProtKB-KW"/>
</dbReference>
<keyword evidence="9 15" id="KW-0663">Pyridoxal phosphate</keyword>
<dbReference type="EC" id="2.6.1.42" evidence="7"/>
<dbReference type="PROSITE" id="PS00770">
    <property type="entry name" value="AA_TRANSFER_CLASS_4"/>
    <property type="match status" value="1"/>
</dbReference>
<dbReference type="KEGG" id="ppru:FDP22_08240"/>
<dbReference type="InterPro" id="IPR036038">
    <property type="entry name" value="Aminotransferase-like"/>
</dbReference>
<dbReference type="PANTHER" id="PTHR42743:SF11">
    <property type="entry name" value="AMINODEOXYCHORISMATE LYASE"/>
    <property type="match status" value="1"/>
</dbReference>
<evidence type="ECO:0000256" key="3">
    <source>
        <dbReference type="ARBA" id="ARBA00004824"/>
    </source>
</evidence>
<comment type="pathway">
    <text evidence="3">Amino-acid biosynthesis; L-isoleucine biosynthesis; L-isoleucine from 2-oxobutanoate: step 4/4.</text>
</comment>
<dbReference type="InterPro" id="IPR001544">
    <property type="entry name" value="Aminotrans_IV"/>
</dbReference>
<protein>
    <recommendedName>
        <fullName evidence="8">Probable branched-chain-amino-acid aminotransferase</fullName>
        <ecNumber evidence="7">2.6.1.42</ecNumber>
    </recommendedName>
</protein>
<dbReference type="GO" id="GO:0052656">
    <property type="term" value="F:L-isoleucine-2-oxoglutarate transaminase activity"/>
    <property type="evidence" value="ECO:0007669"/>
    <property type="project" value="RHEA"/>
</dbReference>
<dbReference type="Gene3D" id="3.30.470.10">
    <property type="match status" value="1"/>
</dbReference>
<dbReference type="GO" id="GO:0005829">
    <property type="term" value="C:cytosol"/>
    <property type="evidence" value="ECO:0007669"/>
    <property type="project" value="TreeGrafter"/>
</dbReference>
<dbReference type="InterPro" id="IPR018300">
    <property type="entry name" value="Aminotrans_IV_CS"/>
</dbReference>
<dbReference type="Proteomes" id="UP000305888">
    <property type="component" value="Chromosome"/>
</dbReference>
<accession>A0A5B8FYM7</accession>
<dbReference type="SUPFAM" id="SSF56752">
    <property type="entry name" value="D-aminoacid aminotransferase-like PLP-dependent enzymes"/>
    <property type="match status" value="1"/>
</dbReference>
<evidence type="ECO:0000256" key="9">
    <source>
        <dbReference type="ARBA" id="ARBA00022898"/>
    </source>
</evidence>
<evidence type="ECO:0000256" key="2">
    <source>
        <dbReference type="ARBA" id="ARBA00003109"/>
    </source>
</evidence>
<reference evidence="16 17" key="1">
    <citation type="submission" date="2019-06" db="EMBL/GenBank/DDBJ databases">
        <title>Genome sequence of Rhodobacteraceae bacterium D4M1.</title>
        <authorList>
            <person name="Cao J."/>
        </authorList>
    </citation>
    <scope>NUCLEOTIDE SEQUENCE [LARGE SCALE GENOMIC DNA]</scope>
    <source>
        <strain evidence="16 17">D4M1</strain>
    </source>
</reference>
<dbReference type="PANTHER" id="PTHR42743">
    <property type="entry name" value="AMINO-ACID AMINOTRANSFERASE"/>
    <property type="match status" value="1"/>
</dbReference>
<comment type="pathway">
    <text evidence="5">Amino-acid biosynthesis; L-leucine biosynthesis; L-leucine from 3-methyl-2-oxobutanoate: step 4/4.</text>
</comment>
<evidence type="ECO:0000256" key="1">
    <source>
        <dbReference type="ARBA" id="ARBA00001933"/>
    </source>
</evidence>
<comment type="function">
    <text evidence="2">Acts on leucine, isoleucine and valine.</text>
</comment>
<dbReference type="Gene3D" id="3.20.10.10">
    <property type="entry name" value="D-amino Acid Aminotransferase, subunit A, domain 2"/>
    <property type="match status" value="1"/>
</dbReference>
<comment type="pathway">
    <text evidence="4">Amino-acid biosynthesis; L-valine biosynthesis; L-valine from pyruvate: step 4/4.</text>
</comment>
<comment type="catalytic activity">
    <reaction evidence="13">
        <text>L-leucine + 2-oxoglutarate = 4-methyl-2-oxopentanoate + L-glutamate</text>
        <dbReference type="Rhea" id="RHEA:18321"/>
        <dbReference type="ChEBI" id="CHEBI:16810"/>
        <dbReference type="ChEBI" id="CHEBI:17865"/>
        <dbReference type="ChEBI" id="CHEBI:29985"/>
        <dbReference type="ChEBI" id="CHEBI:57427"/>
        <dbReference type="EC" id="2.6.1.42"/>
    </reaction>
</comment>
<evidence type="ECO:0000256" key="10">
    <source>
        <dbReference type="ARBA" id="ARBA00023304"/>
    </source>
</evidence>
<dbReference type="InterPro" id="IPR050571">
    <property type="entry name" value="Class-IV_PLP-Dep_Aminotrnsfr"/>
</dbReference>
<dbReference type="RefSeq" id="WP_138572179.1">
    <property type="nucleotide sequence ID" value="NZ_CP040818.1"/>
</dbReference>